<comment type="function">
    <text evidence="14">Cell wall formation.</text>
</comment>
<comment type="subcellular location">
    <subcellularLocation>
        <location evidence="1 14">Cytoplasm</location>
    </subcellularLocation>
</comment>
<keyword evidence="8 14" id="KW-0067">ATP-binding</keyword>
<comment type="similarity">
    <text evidence="14">Belongs to the MurCDEF family.</text>
</comment>
<dbReference type="GO" id="GO:0051301">
    <property type="term" value="P:cell division"/>
    <property type="evidence" value="ECO:0007669"/>
    <property type="project" value="UniProtKB-KW"/>
</dbReference>
<dbReference type="InterPro" id="IPR000713">
    <property type="entry name" value="Mur_ligase_N"/>
</dbReference>
<dbReference type="EMBL" id="JAINWA010000003">
    <property type="protein sequence ID" value="MCD1654671.1"/>
    <property type="molecule type" value="Genomic_DNA"/>
</dbReference>
<keyword evidence="5 14" id="KW-0436">Ligase</keyword>
<dbReference type="Pfam" id="PF01225">
    <property type="entry name" value="Mur_ligase"/>
    <property type="match status" value="1"/>
</dbReference>
<proteinExistence type="inferred from homology"/>
<keyword evidence="9 14" id="KW-0133">Cell shape</keyword>
<accession>A0AAE3JIW7</accession>
<evidence type="ECO:0000256" key="7">
    <source>
        <dbReference type="ARBA" id="ARBA00022741"/>
    </source>
</evidence>
<evidence type="ECO:0000256" key="12">
    <source>
        <dbReference type="ARBA" id="ARBA00023316"/>
    </source>
</evidence>
<evidence type="ECO:0000256" key="1">
    <source>
        <dbReference type="ARBA" id="ARBA00004496"/>
    </source>
</evidence>
<dbReference type="InterPro" id="IPR004101">
    <property type="entry name" value="Mur_ligase_C"/>
</dbReference>
<feature type="domain" description="Mur ligase central" evidence="17">
    <location>
        <begin position="120"/>
        <end position="301"/>
    </location>
</feature>
<organism evidence="18 19">
    <name type="scientific">Teretinema zuelzerae</name>
    <dbReference type="NCBI Taxonomy" id="156"/>
    <lineage>
        <taxon>Bacteria</taxon>
        <taxon>Pseudomonadati</taxon>
        <taxon>Spirochaetota</taxon>
        <taxon>Spirochaetia</taxon>
        <taxon>Spirochaetales</taxon>
        <taxon>Treponemataceae</taxon>
        <taxon>Teretinema</taxon>
    </lineage>
</organism>
<evidence type="ECO:0000256" key="11">
    <source>
        <dbReference type="ARBA" id="ARBA00023306"/>
    </source>
</evidence>
<evidence type="ECO:0000256" key="10">
    <source>
        <dbReference type="ARBA" id="ARBA00022984"/>
    </source>
</evidence>
<dbReference type="Pfam" id="PF02875">
    <property type="entry name" value="Mur_ligase_C"/>
    <property type="match status" value="1"/>
</dbReference>
<dbReference type="InterPro" id="IPR013221">
    <property type="entry name" value="Mur_ligase_cen"/>
</dbReference>
<evidence type="ECO:0000259" key="17">
    <source>
        <dbReference type="Pfam" id="PF08245"/>
    </source>
</evidence>
<keyword evidence="7 14" id="KW-0547">Nucleotide-binding</keyword>
<dbReference type="GO" id="GO:0071555">
    <property type="term" value="P:cell wall organization"/>
    <property type="evidence" value="ECO:0007669"/>
    <property type="project" value="UniProtKB-KW"/>
</dbReference>
<evidence type="ECO:0000256" key="13">
    <source>
        <dbReference type="ARBA" id="ARBA00047833"/>
    </source>
</evidence>
<dbReference type="InterPro" id="IPR036615">
    <property type="entry name" value="Mur_ligase_C_dom_sf"/>
</dbReference>
<dbReference type="SUPFAM" id="SSF53244">
    <property type="entry name" value="MurD-like peptide ligases, peptide-binding domain"/>
    <property type="match status" value="1"/>
</dbReference>
<dbReference type="Proteomes" id="UP001198163">
    <property type="component" value="Unassembled WGS sequence"/>
</dbReference>
<dbReference type="SUPFAM" id="SSF51984">
    <property type="entry name" value="MurCD N-terminal domain"/>
    <property type="match status" value="1"/>
</dbReference>
<dbReference type="GO" id="GO:0005524">
    <property type="term" value="F:ATP binding"/>
    <property type="evidence" value="ECO:0007669"/>
    <property type="project" value="UniProtKB-UniRule"/>
</dbReference>
<evidence type="ECO:0000256" key="14">
    <source>
        <dbReference type="HAMAP-Rule" id="MF_00046"/>
    </source>
</evidence>
<evidence type="ECO:0000259" key="16">
    <source>
        <dbReference type="Pfam" id="PF02875"/>
    </source>
</evidence>
<dbReference type="NCBIfam" id="TIGR01082">
    <property type="entry name" value="murC"/>
    <property type="match status" value="1"/>
</dbReference>
<keyword evidence="11 14" id="KW-0131">Cell cycle</keyword>
<evidence type="ECO:0000256" key="3">
    <source>
        <dbReference type="ARBA" id="ARBA00012211"/>
    </source>
</evidence>
<feature type="binding site" evidence="14">
    <location>
        <begin position="122"/>
        <end position="128"/>
    </location>
    <ligand>
        <name>ATP</name>
        <dbReference type="ChEBI" id="CHEBI:30616"/>
    </ligand>
</feature>
<dbReference type="PANTHER" id="PTHR43445">
    <property type="entry name" value="UDP-N-ACETYLMURAMATE--L-ALANINE LIGASE-RELATED"/>
    <property type="match status" value="1"/>
</dbReference>
<evidence type="ECO:0000256" key="9">
    <source>
        <dbReference type="ARBA" id="ARBA00022960"/>
    </source>
</evidence>
<dbReference type="AlphaFoldDB" id="A0AAE3JIW7"/>
<dbReference type="Gene3D" id="3.40.50.720">
    <property type="entry name" value="NAD(P)-binding Rossmann-like Domain"/>
    <property type="match status" value="1"/>
</dbReference>
<dbReference type="PANTHER" id="PTHR43445:SF3">
    <property type="entry name" value="UDP-N-ACETYLMURAMATE--L-ALANINE LIGASE"/>
    <property type="match status" value="1"/>
</dbReference>
<evidence type="ECO:0000256" key="5">
    <source>
        <dbReference type="ARBA" id="ARBA00022598"/>
    </source>
</evidence>
<evidence type="ECO:0000313" key="18">
    <source>
        <dbReference type="EMBL" id="MCD1654671.1"/>
    </source>
</evidence>
<reference evidence="18" key="1">
    <citation type="submission" date="2021-08" db="EMBL/GenBank/DDBJ databases">
        <title>Comparative analyses of Brucepasteria parasyntrophica and Teretinema zuelzerae.</title>
        <authorList>
            <person name="Song Y."/>
            <person name="Brune A."/>
        </authorList>
    </citation>
    <scope>NUCLEOTIDE SEQUENCE</scope>
    <source>
        <strain evidence="18">DSM 1903</strain>
    </source>
</reference>
<keyword evidence="10 14" id="KW-0573">Peptidoglycan synthesis</keyword>
<feature type="domain" description="Mur ligase C-terminal" evidence="16">
    <location>
        <begin position="333"/>
        <end position="464"/>
    </location>
</feature>
<sequence>MKHFVLPEDLNGFRIHLVGIKGTGMAALTELLCAKGAVVTGSDVPEIFYTDAILNALGVKVFASFSPENIHPDTRLVIHSSAYSRQSNPELIEAAKLSIPMLLYSEALGEFSAHSYSCGIAGVHGKTTTTGMAGTLLKGLDLDGSALAGSVISSFDDHCTMINGNRFFIAETCEYQYHFLSFHPRKILLTSIESDHQDCFPTYESILSAFMQYINKLPQYGELIYCADDPGACEAARMIFSSRPDMVFTGYGEKATGDYRIEFKGIRNERQVFSVKGFPGDFKLKVPGRHNVKNAAGALALTFSLAKEAGKEIDFSLLGKAREALESFSGSRRRCEIIGESGGVLIIDDYGHHPTAIRSTLEGLKEFYPERRIIVDFMSHTNSRTEALLEDFAASFGAAHEVILHKVYASAREGPDTGATGMKLFEAAKKKHKNVKFFQEVLEARPWLKEHLLPGDLFVTMGAGDNWRLGKAVLEDRRNV</sequence>
<comment type="caution">
    <text evidence="18">The sequence shown here is derived from an EMBL/GenBank/DDBJ whole genome shotgun (WGS) entry which is preliminary data.</text>
</comment>
<keyword evidence="19" id="KW-1185">Reference proteome</keyword>
<dbReference type="Gene3D" id="3.40.1190.10">
    <property type="entry name" value="Mur-like, catalytic domain"/>
    <property type="match status" value="1"/>
</dbReference>
<dbReference type="RefSeq" id="WP_230755130.1">
    <property type="nucleotide sequence ID" value="NZ_JAINWA010000003.1"/>
</dbReference>
<comment type="pathway">
    <text evidence="2 14">Cell wall biogenesis; peptidoglycan biosynthesis.</text>
</comment>
<comment type="catalytic activity">
    <reaction evidence="13 14">
        <text>UDP-N-acetyl-alpha-D-muramate + L-alanine + ATP = UDP-N-acetyl-alpha-D-muramoyl-L-alanine + ADP + phosphate + H(+)</text>
        <dbReference type="Rhea" id="RHEA:23372"/>
        <dbReference type="ChEBI" id="CHEBI:15378"/>
        <dbReference type="ChEBI" id="CHEBI:30616"/>
        <dbReference type="ChEBI" id="CHEBI:43474"/>
        <dbReference type="ChEBI" id="CHEBI:57972"/>
        <dbReference type="ChEBI" id="CHEBI:70757"/>
        <dbReference type="ChEBI" id="CHEBI:83898"/>
        <dbReference type="ChEBI" id="CHEBI:456216"/>
        <dbReference type="EC" id="6.3.2.8"/>
    </reaction>
</comment>
<keyword evidence="12 14" id="KW-0961">Cell wall biogenesis/degradation</keyword>
<evidence type="ECO:0000259" key="15">
    <source>
        <dbReference type="Pfam" id="PF01225"/>
    </source>
</evidence>
<dbReference type="Gene3D" id="3.90.190.20">
    <property type="entry name" value="Mur ligase, C-terminal domain"/>
    <property type="match status" value="1"/>
</dbReference>
<dbReference type="GO" id="GO:0009252">
    <property type="term" value="P:peptidoglycan biosynthetic process"/>
    <property type="evidence" value="ECO:0007669"/>
    <property type="project" value="UniProtKB-UniRule"/>
</dbReference>
<gene>
    <name evidence="14 18" type="primary">murC</name>
    <name evidence="18" type="ORF">K7J14_08130</name>
</gene>
<evidence type="ECO:0000256" key="2">
    <source>
        <dbReference type="ARBA" id="ARBA00004752"/>
    </source>
</evidence>
<dbReference type="InterPro" id="IPR005758">
    <property type="entry name" value="UDP-N-AcMur_Ala_ligase_MurC"/>
</dbReference>
<dbReference type="EC" id="6.3.2.8" evidence="3 14"/>
<dbReference type="HAMAP" id="MF_00046">
    <property type="entry name" value="MurC"/>
    <property type="match status" value="1"/>
</dbReference>
<dbReference type="Pfam" id="PF08245">
    <property type="entry name" value="Mur_ligase_M"/>
    <property type="match status" value="1"/>
</dbReference>
<protein>
    <recommendedName>
        <fullName evidence="3 14">UDP-N-acetylmuramate--L-alanine ligase</fullName>
        <ecNumber evidence="3 14">6.3.2.8</ecNumber>
    </recommendedName>
    <alternativeName>
        <fullName evidence="14">UDP-N-acetylmuramoyl-L-alanine synthetase</fullName>
    </alternativeName>
</protein>
<evidence type="ECO:0000256" key="8">
    <source>
        <dbReference type="ARBA" id="ARBA00022840"/>
    </source>
</evidence>
<evidence type="ECO:0000256" key="6">
    <source>
        <dbReference type="ARBA" id="ARBA00022618"/>
    </source>
</evidence>
<name>A0AAE3JIW7_9SPIR</name>
<keyword evidence="4 14" id="KW-0963">Cytoplasm</keyword>
<dbReference type="GO" id="GO:0008763">
    <property type="term" value="F:UDP-N-acetylmuramate-L-alanine ligase activity"/>
    <property type="evidence" value="ECO:0007669"/>
    <property type="project" value="UniProtKB-UniRule"/>
</dbReference>
<evidence type="ECO:0000256" key="4">
    <source>
        <dbReference type="ARBA" id="ARBA00022490"/>
    </source>
</evidence>
<dbReference type="GO" id="GO:0005737">
    <property type="term" value="C:cytoplasm"/>
    <property type="evidence" value="ECO:0007669"/>
    <property type="project" value="UniProtKB-SubCell"/>
</dbReference>
<evidence type="ECO:0000313" key="19">
    <source>
        <dbReference type="Proteomes" id="UP001198163"/>
    </source>
</evidence>
<dbReference type="SUPFAM" id="SSF53623">
    <property type="entry name" value="MurD-like peptide ligases, catalytic domain"/>
    <property type="match status" value="1"/>
</dbReference>
<feature type="domain" description="Mur ligase N-terminal catalytic" evidence="15">
    <location>
        <begin position="14"/>
        <end position="116"/>
    </location>
</feature>
<dbReference type="InterPro" id="IPR050061">
    <property type="entry name" value="MurCDEF_pg_biosynth"/>
</dbReference>
<dbReference type="InterPro" id="IPR036565">
    <property type="entry name" value="Mur-like_cat_sf"/>
</dbReference>
<dbReference type="GO" id="GO:0008360">
    <property type="term" value="P:regulation of cell shape"/>
    <property type="evidence" value="ECO:0007669"/>
    <property type="project" value="UniProtKB-KW"/>
</dbReference>
<keyword evidence="6 14" id="KW-0132">Cell division</keyword>